<feature type="region of interest" description="Disordered" evidence="1">
    <location>
        <begin position="122"/>
        <end position="147"/>
    </location>
</feature>
<evidence type="ECO:0000256" key="1">
    <source>
        <dbReference type="SAM" id="MobiDB-lite"/>
    </source>
</evidence>
<keyword evidence="2" id="KW-1133">Transmembrane helix</keyword>
<sequence length="388" mass="41263">MYVGVVGNNLPPYISLFVTPEFEISLLFINKTINLVEYAEYIVSGLFELLESGFGRAVTVTIPIVGTVKLDISNPPGRTGAGITGAGIAGVIVGIVGVGAGGIISGITILGKYSTTTRRTIRTTSGGPTPPAGNAIPPAGGATPAGGTPSGGTPSITGFANLPSRSATPVGAIPSTQLIISASSDTATTTPLVNLILGAIVGGIVSGLILISLACLCFFLVRKYGRKNEAIAIPEPNNNVNRNTPIDLVISNQEQEFTPNLPNYNNQQGTTCELGNNSTDNEIIQNIKKGKLSFIIDEKIIEEMKKDVLRDVKQELKEKIRIKVEASLEKYEDDNSGSKNYNRKNNILLTLFILNIYNILLSHYKFSSSEMSISTGFKSIVYRVINNA</sequence>
<dbReference type="VEuPathDB" id="FungiDB:RhiirA1_457555"/>
<gene>
    <name evidence="3" type="ORF">RhiirA1_457555</name>
</gene>
<comment type="caution">
    <text evidence="3">The sequence shown here is derived from an EMBL/GenBank/DDBJ whole genome shotgun (WGS) entry which is preliminary data.</text>
</comment>
<feature type="transmembrane region" description="Helical" evidence="2">
    <location>
        <begin position="195"/>
        <end position="221"/>
    </location>
</feature>
<keyword evidence="2" id="KW-0812">Transmembrane</keyword>
<keyword evidence="2" id="KW-0472">Membrane</keyword>
<dbReference type="Proteomes" id="UP000232688">
    <property type="component" value="Unassembled WGS sequence"/>
</dbReference>
<evidence type="ECO:0000313" key="3">
    <source>
        <dbReference type="EMBL" id="PKC68125.1"/>
    </source>
</evidence>
<organism evidence="3 4">
    <name type="scientific">Rhizophagus irregularis</name>
    <dbReference type="NCBI Taxonomy" id="588596"/>
    <lineage>
        <taxon>Eukaryota</taxon>
        <taxon>Fungi</taxon>
        <taxon>Fungi incertae sedis</taxon>
        <taxon>Mucoromycota</taxon>
        <taxon>Glomeromycotina</taxon>
        <taxon>Glomeromycetes</taxon>
        <taxon>Glomerales</taxon>
        <taxon>Glomeraceae</taxon>
        <taxon>Rhizophagus</taxon>
    </lineage>
</organism>
<evidence type="ECO:0000313" key="4">
    <source>
        <dbReference type="Proteomes" id="UP000232688"/>
    </source>
</evidence>
<reference evidence="3 4" key="1">
    <citation type="submission" date="2017-10" db="EMBL/GenBank/DDBJ databases">
        <title>Extensive intraspecific genome diversity in a model arbuscular mycorrhizal fungus.</title>
        <authorList>
            <person name="Chen E.C.H."/>
            <person name="Morin E."/>
            <person name="Baudet D."/>
            <person name="Noel J."/>
            <person name="Ndikumana S."/>
            <person name="Charron P."/>
            <person name="St-Onge C."/>
            <person name="Giorgi J."/>
            <person name="Grigoriev I.V."/>
            <person name="Roux C."/>
            <person name="Martin F.M."/>
            <person name="Corradi N."/>
        </authorList>
    </citation>
    <scope>NUCLEOTIDE SEQUENCE [LARGE SCALE GENOMIC DNA]</scope>
    <source>
        <strain evidence="3 4">A1</strain>
    </source>
</reference>
<protein>
    <submittedName>
        <fullName evidence="3">Uncharacterized protein</fullName>
    </submittedName>
</protein>
<proteinExistence type="predicted"/>
<dbReference type="VEuPathDB" id="FungiDB:RhiirFUN_024016"/>
<feature type="transmembrane region" description="Helical" evidence="2">
    <location>
        <begin position="347"/>
        <end position="364"/>
    </location>
</feature>
<dbReference type="EMBL" id="LLXH01000349">
    <property type="protein sequence ID" value="PKC68125.1"/>
    <property type="molecule type" value="Genomic_DNA"/>
</dbReference>
<evidence type="ECO:0000256" key="2">
    <source>
        <dbReference type="SAM" id="Phobius"/>
    </source>
</evidence>
<dbReference type="VEuPathDB" id="FungiDB:FUN_002910"/>
<name>A0A2N0RXT2_9GLOM</name>
<reference evidence="3 4" key="2">
    <citation type="submission" date="2017-10" db="EMBL/GenBank/DDBJ databases">
        <title>Genome analyses suggest a sexual origin of heterokaryosis in a supposedly ancient asexual fungus.</title>
        <authorList>
            <person name="Corradi N."/>
            <person name="Sedzielewska K."/>
            <person name="Noel J."/>
            <person name="Charron P."/>
            <person name="Farinelli L."/>
            <person name="Marton T."/>
            <person name="Kruger M."/>
            <person name="Pelin A."/>
            <person name="Brachmann A."/>
            <person name="Corradi N."/>
        </authorList>
    </citation>
    <scope>NUCLEOTIDE SEQUENCE [LARGE SCALE GENOMIC DNA]</scope>
    <source>
        <strain evidence="3 4">A1</strain>
    </source>
</reference>
<accession>A0A2N0RXT2</accession>
<dbReference type="AlphaFoldDB" id="A0A2N0RXT2"/>